<protein>
    <submittedName>
        <fullName evidence="3">Uncharacterized protein DUF1524</fullName>
    </submittedName>
</protein>
<keyword evidence="4" id="KW-1185">Reference proteome</keyword>
<sequence>MKSDTHTVKQLFKQDVRYMVPLYQRPYVWNRAEQWEPLWKDVTDLLQHQESGTESWSHFLGAVVLDHEKTVPGQIPRYTVIDGQQRLTTLQLLIAAAARAAAEAGAEKDAKLLRGLVANDPLEAEGIDRFKVWPTNANRAAFAAVMAEDGPPQGHTDDPGNLIDEAFDYFTDRAAEYLKGEGVEHPDEEEIATRAERLRITLCELLKVVAITLEQDDNAQVIFETLNARGTPLLSLDLVKNAVFHRAGNEGRDTDRLYERVWKPQLDDDHWREEQRQGRLNRPRGELFLMHWLTMRLERVVPATELFATFRQGILDRTGDAEALIRELCADAEVIRSFENMSPDTPEGEFFARFEALNAGTFQPLVLLLFRSPEVTVERRRRALRILESWLARRALMRLTTQNYNRLVASLLGKMKADLPRADEVLRDALAGPEGASGHWPRDAEFVDHLCSREAYNNVAKYRLTMALAAVEASLHSNKTEQLLGGESYSLEHLLPQNWEQHWPLTDSTGAPLEGEALARASEERSARLHRLGNLTIVAQSLNSALSNAPWTKKRSELNRHSVLLLNSRLAERDTWDEQAIDEHGEWLARRLTEIWPGPESSNWA</sequence>
<gene>
    <name evidence="3" type="ORF">DFQ14_102185</name>
</gene>
<dbReference type="Proteomes" id="UP000253495">
    <property type="component" value="Unassembled WGS sequence"/>
</dbReference>
<dbReference type="PANTHER" id="PTHR35149:SF2">
    <property type="entry name" value="DUF262 DOMAIN-CONTAINING PROTEIN"/>
    <property type="match status" value="1"/>
</dbReference>
<dbReference type="Pfam" id="PF07510">
    <property type="entry name" value="GmrSD_C"/>
    <property type="match status" value="1"/>
</dbReference>
<dbReference type="Pfam" id="PF03235">
    <property type="entry name" value="GmrSD_N"/>
    <property type="match status" value="1"/>
</dbReference>
<dbReference type="PANTHER" id="PTHR35149">
    <property type="entry name" value="SLL5132 PROTEIN"/>
    <property type="match status" value="1"/>
</dbReference>
<dbReference type="OrthoDB" id="9798761at2"/>
<name>A0A368VUW0_9ACTN</name>
<feature type="domain" description="GmrSD restriction endonucleases N-terminal" evidence="1">
    <location>
        <begin position="8"/>
        <end position="244"/>
    </location>
</feature>
<evidence type="ECO:0000259" key="2">
    <source>
        <dbReference type="Pfam" id="PF07510"/>
    </source>
</evidence>
<evidence type="ECO:0000259" key="1">
    <source>
        <dbReference type="Pfam" id="PF03235"/>
    </source>
</evidence>
<comment type="caution">
    <text evidence="3">The sequence shown here is derived from an EMBL/GenBank/DDBJ whole genome shotgun (WGS) entry which is preliminary data.</text>
</comment>
<feature type="domain" description="GmrSD restriction endonucleases C-terminal" evidence="2">
    <location>
        <begin position="440"/>
        <end position="590"/>
    </location>
</feature>
<dbReference type="AlphaFoldDB" id="A0A368VUW0"/>
<dbReference type="RefSeq" id="WP_114451746.1">
    <property type="nucleotide sequence ID" value="NZ_QPJC01000002.1"/>
</dbReference>
<dbReference type="EMBL" id="QPJC01000002">
    <property type="protein sequence ID" value="RCW45884.1"/>
    <property type="molecule type" value="Genomic_DNA"/>
</dbReference>
<proteinExistence type="predicted"/>
<evidence type="ECO:0000313" key="4">
    <source>
        <dbReference type="Proteomes" id="UP000253495"/>
    </source>
</evidence>
<accession>A0A368VUW0</accession>
<dbReference type="InterPro" id="IPR004919">
    <property type="entry name" value="GmrSD_N"/>
</dbReference>
<dbReference type="InterPro" id="IPR011089">
    <property type="entry name" value="GmrSD_C"/>
</dbReference>
<organism evidence="3 4">
    <name type="scientific">Halopolyspora algeriensis</name>
    <dbReference type="NCBI Taxonomy" id="1500506"/>
    <lineage>
        <taxon>Bacteria</taxon>
        <taxon>Bacillati</taxon>
        <taxon>Actinomycetota</taxon>
        <taxon>Actinomycetes</taxon>
        <taxon>Actinomycetes incertae sedis</taxon>
        <taxon>Halopolyspora</taxon>
    </lineage>
</organism>
<reference evidence="3 4" key="1">
    <citation type="submission" date="2018-07" db="EMBL/GenBank/DDBJ databases">
        <title>Genomic Encyclopedia of Type Strains, Phase III (KMG-III): the genomes of soil and plant-associated and newly described type strains.</title>
        <authorList>
            <person name="Whitman W."/>
        </authorList>
    </citation>
    <scope>NUCLEOTIDE SEQUENCE [LARGE SCALE GENOMIC DNA]</scope>
    <source>
        <strain evidence="3 4">CECT 8575</strain>
    </source>
</reference>
<evidence type="ECO:0000313" key="3">
    <source>
        <dbReference type="EMBL" id="RCW45884.1"/>
    </source>
</evidence>